<sequence length="372" mass="39881">MKVASFRDLMREQANAAVQVSGAHHSSWNGRFGARIDPSSNTAGMAHWGHTISYNSRSVEEPLQEMFRNNRVHLQERDTLVGYRDAMRVVLHENVHLLASEGNDHSQAEAAYNHAPGVHAIEEGVTELYSHRHLDDYIDELGIDQVAPGIKDVRSGQVYKDLTPAVEGFAETIERRSGVSRDQLVDQMAVVPADQKFSVAAQAIYDNSELPGLIPSDQRDRAVAQIAQALGRELHEVERLPDDAGGAERRTVGAKAAGAGYKAVSQLKKQWQMPAPGHQVQRGVGAEQQQTAQPGQGAQAGSGQVSQPGRGQGTQGPVSPGALPPDIAAAARAGLSGPPLTSASRLSADRQGFRGTTSTTPAVQRQGPETQR</sequence>
<dbReference type="Proteomes" id="UP001500190">
    <property type="component" value="Unassembled WGS sequence"/>
</dbReference>
<reference evidence="3" key="1">
    <citation type="journal article" date="2019" name="Int. J. Syst. Evol. Microbiol.">
        <title>The Global Catalogue of Microorganisms (GCM) 10K type strain sequencing project: providing services to taxonomists for standard genome sequencing and annotation.</title>
        <authorList>
            <consortium name="The Broad Institute Genomics Platform"/>
            <consortium name="The Broad Institute Genome Sequencing Center for Infectious Disease"/>
            <person name="Wu L."/>
            <person name="Ma J."/>
        </authorList>
    </citation>
    <scope>NUCLEOTIDE SEQUENCE [LARGE SCALE GENOMIC DNA]</scope>
    <source>
        <strain evidence="3">JCM 14304</strain>
    </source>
</reference>
<proteinExistence type="predicted"/>
<feature type="region of interest" description="Disordered" evidence="1">
    <location>
        <begin position="268"/>
        <end position="372"/>
    </location>
</feature>
<evidence type="ECO:0000313" key="3">
    <source>
        <dbReference type="Proteomes" id="UP001500190"/>
    </source>
</evidence>
<gene>
    <name evidence="2" type="ORF">GCM10009742_19510</name>
</gene>
<organism evidence="2 3">
    <name type="scientific">Kribbella karoonensis</name>
    <dbReference type="NCBI Taxonomy" id="324851"/>
    <lineage>
        <taxon>Bacteria</taxon>
        <taxon>Bacillati</taxon>
        <taxon>Actinomycetota</taxon>
        <taxon>Actinomycetes</taxon>
        <taxon>Propionibacteriales</taxon>
        <taxon>Kribbellaceae</taxon>
        <taxon>Kribbella</taxon>
    </lineage>
</organism>
<keyword evidence="3" id="KW-1185">Reference proteome</keyword>
<protein>
    <recommendedName>
        <fullName evidence="4">Tox-MPTase4 domain-containing protein</fullName>
    </recommendedName>
</protein>
<evidence type="ECO:0000256" key="1">
    <source>
        <dbReference type="SAM" id="MobiDB-lite"/>
    </source>
</evidence>
<accession>A0ABP4PBP9</accession>
<name>A0ABP4PBP9_9ACTN</name>
<dbReference type="RefSeq" id="WP_344189267.1">
    <property type="nucleotide sequence ID" value="NZ_BAAAND010000003.1"/>
</dbReference>
<feature type="compositionally biased region" description="Low complexity" evidence="1">
    <location>
        <begin position="285"/>
        <end position="309"/>
    </location>
</feature>
<feature type="compositionally biased region" description="Polar residues" evidence="1">
    <location>
        <begin position="354"/>
        <end position="372"/>
    </location>
</feature>
<comment type="caution">
    <text evidence="2">The sequence shown here is derived from an EMBL/GenBank/DDBJ whole genome shotgun (WGS) entry which is preliminary data.</text>
</comment>
<dbReference type="EMBL" id="BAAAND010000003">
    <property type="protein sequence ID" value="GAA1576124.1"/>
    <property type="molecule type" value="Genomic_DNA"/>
</dbReference>
<evidence type="ECO:0000313" key="2">
    <source>
        <dbReference type="EMBL" id="GAA1576124.1"/>
    </source>
</evidence>
<evidence type="ECO:0008006" key="4">
    <source>
        <dbReference type="Google" id="ProtNLM"/>
    </source>
</evidence>